<dbReference type="GeneID" id="92715686"/>
<dbReference type="GO" id="GO:0046872">
    <property type="term" value="F:metal ion binding"/>
    <property type="evidence" value="ECO:0007669"/>
    <property type="project" value="UniProtKB-KW"/>
</dbReference>
<dbReference type="Gene3D" id="3.40.630.10">
    <property type="entry name" value="Zn peptidases"/>
    <property type="match status" value="1"/>
</dbReference>
<dbReference type="Pfam" id="PF07687">
    <property type="entry name" value="M20_dimer"/>
    <property type="match status" value="1"/>
</dbReference>
<keyword evidence="2" id="KW-0645">Protease</keyword>
<comment type="similarity">
    <text evidence="1">Belongs to the peptidase M20A family.</text>
</comment>
<evidence type="ECO:0000256" key="1">
    <source>
        <dbReference type="ARBA" id="ARBA00006247"/>
    </source>
</evidence>
<evidence type="ECO:0000256" key="5">
    <source>
        <dbReference type="ARBA" id="ARBA00022833"/>
    </source>
</evidence>
<dbReference type="PROSITE" id="PS00758">
    <property type="entry name" value="ARGE_DAPE_CPG2_1"/>
    <property type="match status" value="1"/>
</dbReference>
<evidence type="ECO:0000256" key="2">
    <source>
        <dbReference type="ARBA" id="ARBA00022670"/>
    </source>
</evidence>
<sequence length="452" mass="50546">MDLENKGAEISARNEKYLRHLQGLVQILSVSSVNDEHTDWSRFDELHQYLQTTYPMIYQKLELTVIGKASLLFRWPSENPDRKPVLLMAHQDVVPAGREEQWSHPPFAGEVEDGFLWGRGSEDCKSLLSAEMDAVEELLEEHFKPSFDIYLSFGHNEEVQCTPDKKGSILAAEYLKRNGVELACIFDEGGNIIDNESGVRAEVALAEKAPNEFVLYKDGDGGHASRPGKGTVLGDIARAAAAVEEHPMPYRLTPLVKAFLKAEARFKDKKTAKVYRHPGKHFKKLKKLAAKDRTLDAMLHTTFAVTMAEGSAQANVLPSHAEATMSVRILQGDTVESVKKYLESIISEGVLVKVPFAENPKRAGSTDSDVYELLCDTIHEVYGEKTAIVPKLMLGASDSRNYAEVSPAVFRFSGRVKTPKWGEAHQVDERMPVDKLYMPVDFFKTFLGNYNK</sequence>
<dbReference type="RefSeq" id="WP_162501749.1">
    <property type="nucleotide sequence ID" value="NZ_AP019697.1"/>
</dbReference>
<evidence type="ECO:0000259" key="6">
    <source>
        <dbReference type="Pfam" id="PF07687"/>
    </source>
</evidence>
<evidence type="ECO:0000313" key="8">
    <source>
        <dbReference type="Proteomes" id="UP000320585"/>
    </source>
</evidence>
<name>A0A8D5A422_9FIRM</name>
<protein>
    <submittedName>
        <fullName evidence="7">Peptidase M20</fullName>
    </submittedName>
</protein>
<dbReference type="PANTHER" id="PTHR45962">
    <property type="entry name" value="N-FATTY-ACYL-AMINO ACID SYNTHASE/HYDROLASE PM20D1"/>
    <property type="match status" value="1"/>
</dbReference>
<dbReference type="GO" id="GO:0004180">
    <property type="term" value="F:carboxypeptidase activity"/>
    <property type="evidence" value="ECO:0007669"/>
    <property type="project" value="TreeGrafter"/>
</dbReference>
<dbReference type="Pfam" id="PF01546">
    <property type="entry name" value="Peptidase_M20"/>
    <property type="match status" value="1"/>
</dbReference>
<evidence type="ECO:0000313" key="7">
    <source>
        <dbReference type="EMBL" id="BBK24534.1"/>
    </source>
</evidence>
<proteinExistence type="inferred from homology"/>
<dbReference type="InterPro" id="IPR011650">
    <property type="entry name" value="Peptidase_M20_dimer"/>
</dbReference>
<dbReference type="Gene3D" id="1.10.150.900">
    <property type="match status" value="1"/>
</dbReference>
<dbReference type="PANTHER" id="PTHR45962:SF1">
    <property type="entry name" value="N-FATTY-ACYL-AMINO ACID SYNTHASE_HYDROLASE PM20D1"/>
    <property type="match status" value="1"/>
</dbReference>
<keyword evidence="4" id="KW-0378">Hydrolase</keyword>
<dbReference type="AlphaFoldDB" id="A0A8D5A422"/>
<dbReference type="InterPro" id="IPR002933">
    <property type="entry name" value="Peptidase_M20"/>
</dbReference>
<reference evidence="8" key="1">
    <citation type="submission" date="2019-05" db="EMBL/GenBank/DDBJ databases">
        <title>Complete genome sequencing of Dialister sp. strain 5BBH33.</title>
        <authorList>
            <person name="Sakamoto M."/>
            <person name="Murakami T."/>
            <person name="Mori H."/>
        </authorList>
    </citation>
    <scope>NUCLEOTIDE SEQUENCE [LARGE SCALE GENOMIC DNA]</scope>
    <source>
        <strain evidence="8">5BBH33</strain>
    </source>
</reference>
<dbReference type="InterPro" id="IPR001261">
    <property type="entry name" value="ArgE/DapE_CS"/>
</dbReference>
<evidence type="ECO:0000256" key="4">
    <source>
        <dbReference type="ARBA" id="ARBA00022801"/>
    </source>
</evidence>
<dbReference type="SUPFAM" id="SSF55031">
    <property type="entry name" value="Bacterial exopeptidase dimerisation domain"/>
    <property type="match status" value="1"/>
</dbReference>
<dbReference type="Proteomes" id="UP000320585">
    <property type="component" value="Chromosome"/>
</dbReference>
<keyword evidence="5" id="KW-0862">Zinc</keyword>
<accession>A0A8D5A422</accession>
<dbReference type="EMBL" id="AP019697">
    <property type="protein sequence ID" value="BBK24534.1"/>
    <property type="molecule type" value="Genomic_DNA"/>
</dbReference>
<keyword evidence="8" id="KW-1185">Reference proteome</keyword>
<dbReference type="InterPro" id="IPR036264">
    <property type="entry name" value="Bact_exopeptidase_dim_dom"/>
</dbReference>
<organism evidence="7 8">
    <name type="scientific">Dialister hominis</name>
    <dbReference type="NCBI Taxonomy" id="2582419"/>
    <lineage>
        <taxon>Bacteria</taxon>
        <taxon>Bacillati</taxon>
        <taxon>Bacillota</taxon>
        <taxon>Negativicutes</taxon>
        <taxon>Veillonellales</taxon>
        <taxon>Veillonellaceae</taxon>
        <taxon>Dialister</taxon>
    </lineage>
</organism>
<dbReference type="Gene3D" id="3.30.70.360">
    <property type="match status" value="1"/>
</dbReference>
<feature type="domain" description="Peptidase M20 dimerisation" evidence="6">
    <location>
        <begin position="219"/>
        <end position="348"/>
    </location>
</feature>
<dbReference type="KEGG" id="dho:Dia5BBH33_04690"/>
<dbReference type="SUPFAM" id="SSF53187">
    <property type="entry name" value="Zn-dependent exopeptidases"/>
    <property type="match status" value="1"/>
</dbReference>
<dbReference type="GO" id="GO:0051603">
    <property type="term" value="P:proteolysis involved in protein catabolic process"/>
    <property type="evidence" value="ECO:0007669"/>
    <property type="project" value="TreeGrafter"/>
</dbReference>
<dbReference type="InterPro" id="IPR047177">
    <property type="entry name" value="Pept_M20A"/>
</dbReference>
<evidence type="ECO:0000256" key="3">
    <source>
        <dbReference type="ARBA" id="ARBA00022723"/>
    </source>
</evidence>
<gene>
    <name evidence="7" type="ORF">Dia5BBH33_04690</name>
</gene>
<keyword evidence="3" id="KW-0479">Metal-binding</keyword>